<keyword evidence="3 9" id="KW-0819">tRNA processing</keyword>
<comment type="function">
    <text evidence="9">Zinc phosphodiesterase, which displays some tRNA 3'-processing endonuclease activity. Probably involved in tRNA maturation, by removing a 3'-trailer from precursor tRNA.</text>
</comment>
<evidence type="ECO:0000256" key="5">
    <source>
        <dbReference type="ARBA" id="ARBA00022723"/>
    </source>
</evidence>
<dbReference type="PANTHER" id="PTHR46018:SF2">
    <property type="entry name" value="ZINC PHOSPHODIESTERASE ELAC PROTEIN 1"/>
    <property type="match status" value="1"/>
</dbReference>
<dbReference type="InterPro" id="IPR036866">
    <property type="entry name" value="RibonucZ/Hydroxyglut_hydro"/>
</dbReference>
<dbReference type="eggNOG" id="arCOG00501">
    <property type="taxonomic scope" value="Archaea"/>
</dbReference>
<feature type="binding site" evidence="9">
    <location>
        <position position="66"/>
    </location>
    <ligand>
        <name>Zn(2+)</name>
        <dbReference type="ChEBI" id="CHEBI:29105"/>
        <label>2</label>
        <note>catalytic</note>
    </ligand>
</feature>
<dbReference type="OrthoDB" id="85118at2157"/>
<accession>D2RE30</accession>
<evidence type="ECO:0000256" key="2">
    <source>
        <dbReference type="ARBA" id="ARBA00011738"/>
    </source>
</evidence>
<feature type="binding site" evidence="9">
    <location>
        <position position="139"/>
    </location>
    <ligand>
        <name>Zn(2+)</name>
        <dbReference type="ChEBI" id="CHEBI:29105"/>
        <label>1</label>
        <note>catalytic</note>
    </ligand>
</feature>
<dbReference type="Pfam" id="PF12706">
    <property type="entry name" value="Lactamase_B_2"/>
    <property type="match status" value="1"/>
</dbReference>
<dbReference type="NCBIfam" id="NF000801">
    <property type="entry name" value="PRK00055.1-3"/>
    <property type="match status" value="1"/>
</dbReference>
<sequence>MLLKVTFLGTSGTVPAPNRNPSAILIQFEGIRLLFDCGEGTQRQMMIAKTGFKIHSVFITHLHTDHFIGIFGLIETMSLNERTERLRVFVPKENVDFMKTLFRMFGYHNLNYPIEVYGLKDGDEVDFGKFKILAFKTDHIVPSLGYALIERDRPGKFDRAKAEALGIPPGPLYSKLVRGEAIEINGRIITPDMVVGPKRRGRKVVYTGDTRPTERTIEVARDADLLIHDASFTSDLQDWAIQTKHSTAREAAEIAKRANVRQLILTHISARYSKDATPLLEEAKEIFENVVVAEDFMSIEVKYRD</sequence>
<keyword evidence="12" id="KW-1185">Reference proteome</keyword>
<proteinExistence type="inferred from homology"/>
<dbReference type="EMBL" id="CP001857">
    <property type="protein sequence ID" value="ADB58374.1"/>
    <property type="molecule type" value="Genomic_DNA"/>
</dbReference>
<evidence type="ECO:0000313" key="12">
    <source>
        <dbReference type="Proteomes" id="UP000001901"/>
    </source>
</evidence>
<dbReference type="CDD" id="cd07717">
    <property type="entry name" value="RNaseZ_ZiPD-like_MBL-fold"/>
    <property type="match status" value="1"/>
</dbReference>
<keyword evidence="4 9" id="KW-0540">Nuclease</keyword>
<evidence type="ECO:0000256" key="4">
    <source>
        <dbReference type="ARBA" id="ARBA00022722"/>
    </source>
</evidence>
<comment type="cofactor">
    <cofactor evidence="9">
        <name>Zn(2+)</name>
        <dbReference type="ChEBI" id="CHEBI:29105"/>
    </cofactor>
    <text evidence="9">Binds 2 Zn(2+) ions.</text>
</comment>
<feature type="binding site" evidence="9">
    <location>
        <position position="61"/>
    </location>
    <ligand>
        <name>Zn(2+)</name>
        <dbReference type="ChEBI" id="CHEBI:29105"/>
        <label>1</label>
        <note>catalytic</note>
    </ligand>
</feature>
<evidence type="ECO:0000313" key="11">
    <source>
        <dbReference type="EMBL" id="ADB58374.1"/>
    </source>
</evidence>
<protein>
    <recommendedName>
        <fullName evidence="9">Ribonuclease Z</fullName>
        <shortName evidence="9">RNase Z</shortName>
        <ecNumber evidence="9">3.1.26.11</ecNumber>
    </recommendedName>
    <alternativeName>
        <fullName evidence="9">tRNA 3 endonuclease</fullName>
    </alternativeName>
    <alternativeName>
        <fullName evidence="9">tRNase Z</fullName>
    </alternativeName>
</protein>
<dbReference type="PaxDb" id="572546-Arcpr_1325"/>
<evidence type="ECO:0000256" key="3">
    <source>
        <dbReference type="ARBA" id="ARBA00022694"/>
    </source>
</evidence>
<evidence type="ECO:0000256" key="7">
    <source>
        <dbReference type="ARBA" id="ARBA00022801"/>
    </source>
</evidence>
<gene>
    <name evidence="9" type="primary">rnz</name>
    <name evidence="11" type="ordered locus">Arcpr_1325</name>
</gene>
<dbReference type="GO" id="GO:0042802">
    <property type="term" value="F:identical protein binding"/>
    <property type="evidence" value="ECO:0007669"/>
    <property type="project" value="UniProtKB-ARBA"/>
</dbReference>
<evidence type="ECO:0000256" key="1">
    <source>
        <dbReference type="ARBA" id="ARBA00000402"/>
    </source>
</evidence>
<feature type="binding site" evidence="9">
    <location>
        <position position="209"/>
    </location>
    <ligand>
        <name>Zn(2+)</name>
        <dbReference type="ChEBI" id="CHEBI:29105"/>
        <label>2</label>
        <note>catalytic</note>
    </ligand>
</feature>
<feature type="domain" description="Metallo-beta-lactamase" evidence="10">
    <location>
        <begin position="199"/>
        <end position="268"/>
    </location>
</feature>
<dbReference type="Pfam" id="PF23023">
    <property type="entry name" value="Anti-Pycsar_Apyc1"/>
    <property type="match status" value="1"/>
</dbReference>
<reference evidence="11 12" key="1">
    <citation type="journal article" date="2010" name="Stand. Genomic Sci.">
        <title>Complete genome sequence of Archaeoglobus profundus type strain (AV18).</title>
        <authorList>
            <person name="von Jan M."/>
            <person name="Lapidus A."/>
            <person name="Del Rio T.G."/>
            <person name="Copeland A."/>
            <person name="Tice H."/>
            <person name="Cheng J.F."/>
            <person name="Lucas S."/>
            <person name="Chen F."/>
            <person name="Nolan M."/>
            <person name="Goodwin L."/>
            <person name="Han C."/>
            <person name="Pitluck S."/>
            <person name="Liolios K."/>
            <person name="Ivanova N."/>
            <person name="Mavromatis K."/>
            <person name="Ovchinnikova G."/>
            <person name="Chertkov O."/>
            <person name="Pati A."/>
            <person name="Chen A."/>
            <person name="Palaniappan K."/>
            <person name="Land M."/>
            <person name="Hauser L."/>
            <person name="Chang Y.J."/>
            <person name="Jeffries C.D."/>
            <person name="Saunders E."/>
            <person name="Brettin T."/>
            <person name="Detter J.C."/>
            <person name="Chain P."/>
            <person name="Eichinger K."/>
            <person name="Huber H."/>
            <person name="Spring S."/>
            <person name="Rohde M."/>
            <person name="Goker M."/>
            <person name="Wirth R."/>
            <person name="Woyke T."/>
            <person name="Bristow J."/>
            <person name="Eisen J.A."/>
            <person name="Markowitz V."/>
            <person name="Hugenholtz P."/>
            <person name="Kyrpides N.C."/>
            <person name="Klenk H.P."/>
        </authorList>
    </citation>
    <scope>NUCLEOTIDE SEQUENCE [LARGE SCALE GENOMIC DNA]</scope>
    <source>
        <strain evidence="12">DSM 5631 / JCM 9629 / NBRC 100127 / Av18</strain>
    </source>
</reference>
<dbReference type="AlphaFoldDB" id="D2RE30"/>
<dbReference type="RefSeq" id="WP_012940710.1">
    <property type="nucleotide sequence ID" value="NC_013741.1"/>
</dbReference>
<dbReference type="EC" id="3.1.26.11" evidence="9"/>
<evidence type="ECO:0000256" key="9">
    <source>
        <dbReference type="HAMAP-Rule" id="MF_01818"/>
    </source>
</evidence>
<feature type="binding site" evidence="9">
    <location>
        <position position="63"/>
    </location>
    <ligand>
        <name>Zn(2+)</name>
        <dbReference type="ChEBI" id="CHEBI:29105"/>
        <label>1</label>
        <note>catalytic</note>
    </ligand>
</feature>
<evidence type="ECO:0000256" key="8">
    <source>
        <dbReference type="ARBA" id="ARBA00022833"/>
    </source>
</evidence>
<dbReference type="InterPro" id="IPR001279">
    <property type="entry name" value="Metallo-B-lactamas"/>
</dbReference>
<dbReference type="GO" id="GO:0042781">
    <property type="term" value="F:3'-tRNA processing endoribonuclease activity"/>
    <property type="evidence" value="ECO:0007669"/>
    <property type="project" value="UniProtKB-UniRule"/>
</dbReference>
<organism evidence="11 12">
    <name type="scientific">Archaeoglobus profundus (strain DSM 5631 / JCM 9629 / NBRC 100127 / Av18)</name>
    <dbReference type="NCBI Taxonomy" id="572546"/>
    <lineage>
        <taxon>Archaea</taxon>
        <taxon>Methanobacteriati</taxon>
        <taxon>Methanobacteriota</taxon>
        <taxon>Archaeoglobi</taxon>
        <taxon>Archaeoglobales</taxon>
        <taxon>Archaeoglobaceae</taxon>
        <taxon>Archaeoglobus</taxon>
    </lineage>
</organism>
<dbReference type="GO" id="GO:0008270">
    <property type="term" value="F:zinc ion binding"/>
    <property type="evidence" value="ECO:0007669"/>
    <property type="project" value="UniProtKB-UniRule"/>
</dbReference>
<comment type="catalytic activity">
    <reaction evidence="1 9">
        <text>Endonucleolytic cleavage of RNA, removing extra 3' nucleotides from tRNA precursor, generating 3' termini of tRNAs. A 3'-hydroxy group is left at the tRNA terminus and a 5'-phosphoryl group is left at the trailer molecule.</text>
        <dbReference type="EC" id="3.1.26.11"/>
    </reaction>
</comment>
<comment type="similarity">
    <text evidence="9">Belongs to the RNase Z family.</text>
</comment>
<dbReference type="Proteomes" id="UP000001901">
    <property type="component" value="Chromosome"/>
</dbReference>
<dbReference type="SUPFAM" id="SSF56281">
    <property type="entry name" value="Metallo-hydrolase/oxidoreductase"/>
    <property type="match status" value="1"/>
</dbReference>
<keyword evidence="8 9" id="KW-0862">Zinc</keyword>
<dbReference type="GeneID" id="8740012"/>
<evidence type="ECO:0000259" key="10">
    <source>
        <dbReference type="Pfam" id="PF12706"/>
    </source>
</evidence>
<keyword evidence="6 9" id="KW-0255">Endonuclease</keyword>
<dbReference type="KEGG" id="apo:Arcpr_1325"/>
<keyword evidence="7 9" id="KW-0378">Hydrolase</keyword>
<feature type="binding site" evidence="9">
    <location>
        <position position="65"/>
    </location>
    <ligand>
        <name>Zn(2+)</name>
        <dbReference type="ChEBI" id="CHEBI:29105"/>
        <label>2</label>
        <note>catalytic</note>
    </ligand>
</feature>
<dbReference type="Gene3D" id="3.60.15.10">
    <property type="entry name" value="Ribonuclease Z/Hydroxyacylglutathione hydrolase-like"/>
    <property type="match status" value="1"/>
</dbReference>
<dbReference type="InterPro" id="IPR013471">
    <property type="entry name" value="RNase_Z/BN"/>
</dbReference>
<comment type="subunit">
    <text evidence="2 9">Homodimer.</text>
</comment>
<dbReference type="HAMAP" id="MF_01818">
    <property type="entry name" value="RNase_Z_BN"/>
    <property type="match status" value="1"/>
</dbReference>
<dbReference type="FunFam" id="3.60.15.10:FF:000002">
    <property type="entry name" value="Ribonuclease Z"/>
    <property type="match status" value="1"/>
</dbReference>
<keyword evidence="5 9" id="KW-0479">Metal-binding</keyword>
<dbReference type="NCBIfam" id="TIGR02651">
    <property type="entry name" value="RNase_Z"/>
    <property type="match status" value="1"/>
</dbReference>
<evidence type="ECO:0000256" key="6">
    <source>
        <dbReference type="ARBA" id="ARBA00022759"/>
    </source>
</evidence>
<dbReference type="HOGENOM" id="CLU_031317_2_1_2"/>
<feature type="binding site" evidence="9">
    <location>
        <position position="267"/>
    </location>
    <ligand>
        <name>Zn(2+)</name>
        <dbReference type="ChEBI" id="CHEBI:29105"/>
        <label>2</label>
        <note>catalytic</note>
    </ligand>
</feature>
<name>D2RE30_ARCPA</name>
<feature type="binding site" evidence="9">
    <location>
        <position position="209"/>
    </location>
    <ligand>
        <name>Zn(2+)</name>
        <dbReference type="ChEBI" id="CHEBI:29105"/>
        <label>1</label>
        <note>catalytic</note>
    </ligand>
</feature>
<feature type="active site" description="Proton acceptor" evidence="9">
    <location>
        <position position="65"/>
    </location>
</feature>
<dbReference type="PANTHER" id="PTHR46018">
    <property type="entry name" value="ZINC PHOSPHODIESTERASE ELAC PROTEIN 1"/>
    <property type="match status" value="1"/>
</dbReference>
<dbReference type="STRING" id="572546.Arcpr_1325"/>